<evidence type="ECO:0000256" key="1">
    <source>
        <dbReference type="ARBA" id="ARBA00006821"/>
    </source>
</evidence>
<sequence>MISLLLGVHAHQPVGNFPAVLEEAHQRCYRPFLHVLHRHPDFRFAAHFSGWLLDWLLEHHPQDMALLREMVARGQVELFGAGDCEPVLAAIPQRDRVGQLNALTDKLVRRFGARVEGAWLTERVYIPTVVPALAECGMRYVTVDDYHFLCTGKAAAELDGFYTTEEDGRSIDLFPISEQLRYRLPFSPAAEAVAYLEGLARDGHRAAVYFDDIEKFGIWPETHEWVYEKGWLEQFIAGVLASPLIRTETYRDFHARGTTRGIIYLPTTSYIEMNEWTLPPAAAAAYDALVAREKQAGSYERSKPFVRGGIWKNFFMRYPEANWMHKRMLGLSERLAALPPGGRTAALTEQLYRAQANDAYWHGLFGGLYLPHLRREVWRNLIALEAALDAAAPRPPLVAADADLDGTRELFLANADLQAVLKLDEHAAACELDAYRLAQNFGDVLTQRAEHYYRKLAAAPQAAGGAGIASAHDRIAFKDAIDPADILPDARPRRLFLDAWQRPDGETAWPRYAAGGFKAPLMSAAFAAPLDGGEVQKTYTLAGRTLQVAYRLREVAGGRFAVVLNLAMPSCDGYSGRYVLADGSIPCGFGQALDLVAAPGLTLDDRVLGGGLRLAASRPVDIAARPHYTVSQSEAGFEKIMQAACLTLSWPIDAVLQELTFSLEILTDR</sequence>
<dbReference type="KEGG" id="ddz:DSYM_04400"/>
<dbReference type="Proteomes" id="UP000662914">
    <property type="component" value="Chromosome"/>
</dbReference>
<dbReference type="InterPro" id="IPR011330">
    <property type="entry name" value="Glyco_hydro/deAcase_b/a-brl"/>
</dbReference>
<keyword evidence="6" id="KW-0378">Hydrolase</keyword>
<dbReference type="CDD" id="cd10793">
    <property type="entry name" value="GH57N_TLGT_like"/>
    <property type="match status" value="1"/>
</dbReference>
<accession>A0A809S2F9</accession>
<comment type="similarity">
    <text evidence="1">Belongs to the glycosyl hydrolase 57 family.</text>
</comment>
<dbReference type="EMBL" id="AP021857">
    <property type="protein sequence ID" value="BBO19741.1"/>
    <property type="molecule type" value="Genomic_DNA"/>
</dbReference>
<dbReference type="InterPro" id="IPR004300">
    <property type="entry name" value="Glyco_hydro_57_N"/>
</dbReference>
<dbReference type="GO" id="GO:0030246">
    <property type="term" value="F:carbohydrate binding"/>
    <property type="evidence" value="ECO:0007669"/>
    <property type="project" value="InterPro"/>
</dbReference>
<dbReference type="SUPFAM" id="SSF74650">
    <property type="entry name" value="Galactose mutarotase-like"/>
    <property type="match status" value="1"/>
</dbReference>
<dbReference type="InterPro" id="IPR014718">
    <property type="entry name" value="GH-type_carb-bd"/>
</dbReference>
<evidence type="ECO:0000256" key="2">
    <source>
        <dbReference type="ARBA" id="ARBA00023277"/>
    </source>
</evidence>
<protein>
    <submittedName>
        <fullName evidence="6">Glycosyl hydrolase</fullName>
    </submittedName>
</protein>
<dbReference type="InterPro" id="IPR015178">
    <property type="entry name" value="A-amylase/a-glucTrfase_central"/>
</dbReference>
<evidence type="ECO:0000259" key="5">
    <source>
        <dbReference type="Pfam" id="PF09095"/>
    </source>
</evidence>
<dbReference type="GO" id="GO:0016787">
    <property type="term" value="F:hydrolase activity"/>
    <property type="evidence" value="ECO:0007669"/>
    <property type="project" value="UniProtKB-KW"/>
</dbReference>
<gene>
    <name evidence="6" type="ORF">DSYM_04400</name>
</gene>
<feature type="domain" description="Glycoside hydrolase family 57 N-terminal" evidence="3">
    <location>
        <begin position="20"/>
        <end position="266"/>
    </location>
</feature>
<feature type="domain" description="Alpha-amylase/4-alpha-glucanotransferase C-terminal" evidence="5">
    <location>
        <begin position="401"/>
        <end position="657"/>
    </location>
</feature>
<reference evidence="6" key="1">
    <citation type="journal article" name="DNA Res.">
        <title>The physiological potential of anammox bacteria as revealed by their core genome structure.</title>
        <authorList>
            <person name="Okubo T."/>
            <person name="Toyoda A."/>
            <person name="Fukuhara K."/>
            <person name="Uchiyama I."/>
            <person name="Harigaya Y."/>
            <person name="Kuroiwa M."/>
            <person name="Suzuki T."/>
            <person name="Murakami Y."/>
            <person name="Suwa Y."/>
            <person name="Takami H."/>
        </authorList>
    </citation>
    <scope>NUCLEOTIDE SEQUENCE</scope>
    <source>
        <strain evidence="6">317325-3</strain>
    </source>
</reference>
<dbReference type="SUPFAM" id="SSF88688">
    <property type="entry name" value="Families 57/38 glycoside transferase middle domain"/>
    <property type="match status" value="1"/>
</dbReference>
<evidence type="ECO:0000313" key="6">
    <source>
        <dbReference type="EMBL" id="BBO19741.1"/>
    </source>
</evidence>
<dbReference type="Gene3D" id="3.20.110.20">
    <property type="match status" value="1"/>
</dbReference>
<dbReference type="InterPro" id="IPR052046">
    <property type="entry name" value="GH57_Enzymes"/>
</dbReference>
<dbReference type="AlphaFoldDB" id="A0A809S2F9"/>
<name>A0A809S2F9_9PROT</name>
<dbReference type="Pfam" id="PF09094">
    <property type="entry name" value="AmyA-A_glucT_m"/>
    <property type="match status" value="1"/>
</dbReference>
<proteinExistence type="inferred from homology"/>
<evidence type="ECO:0000259" key="3">
    <source>
        <dbReference type="Pfam" id="PF03065"/>
    </source>
</evidence>
<dbReference type="GO" id="GO:0005975">
    <property type="term" value="P:carbohydrate metabolic process"/>
    <property type="evidence" value="ECO:0007669"/>
    <property type="project" value="InterPro"/>
</dbReference>
<feature type="domain" description="Alpha-amylase/4-alpha-glucanotransferase central" evidence="4">
    <location>
        <begin position="309"/>
        <end position="386"/>
    </location>
</feature>
<dbReference type="SUPFAM" id="SSF88713">
    <property type="entry name" value="Glycoside hydrolase/deacetylase"/>
    <property type="match status" value="1"/>
</dbReference>
<organism evidence="6 7">
    <name type="scientific">Candidatus Desulfobacillus denitrificans</name>
    <dbReference type="NCBI Taxonomy" id="2608985"/>
    <lineage>
        <taxon>Bacteria</taxon>
        <taxon>Pseudomonadati</taxon>
        <taxon>Pseudomonadota</taxon>
        <taxon>Betaproteobacteria</taxon>
        <taxon>Candidatus Desulfobacillus</taxon>
    </lineage>
</organism>
<dbReference type="InterPro" id="IPR011013">
    <property type="entry name" value="Gal_mutarotase_sf_dom"/>
</dbReference>
<dbReference type="PANTHER" id="PTHR36306:SF1">
    <property type="entry name" value="ALPHA-AMYLASE-RELATED"/>
    <property type="match status" value="1"/>
</dbReference>
<dbReference type="Gene3D" id="2.70.98.10">
    <property type="match status" value="2"/>
</dbReference>
<evidence type="ECO:0000259" key="4">
    <source>
        <dbReference type="Pfam" id="PF09094"/>
    </source>
</evidence>
<dbReference type="Pfam" id="PF09095">
    <property type="entry name" value="AmyA-gluTrfs_C"/>
    <property type="match status" value="1"/>
</dbReference>
<dbReference type="Pfam" id="PF03065">
    <property type="entry name" value="Glyco_hydro_57"/>
    <property type="match status" value="1"/>
</dbReference>
<dbReference type="InterPro" id="IPR028995">
    <property type="entry name" value="Glyco_hydro_57/38_cen_sf"/>
</dbReference>
<keyword evidence="2" id="KW-0119">Carbohydrate metabolism</keyword>
<evidence type="ECO:0000313" key="7">
    <source>
        <dbReference type="Proteomes" id="UP000662914"/>
    </source>
</evidence>
<dbReference type="PANTHER" id="PTHR36306">
    <property type="entry name" value="ALPHA-AMYLASE-RELATED-RELATED"/>
    <property type="match status" value="1"/>
</dbReference>
<dbReference type="InterPro" id="IPR015179">
    <property type="entry name" value="A-amylase/a-glucTrfase_C"/>
</dbReference>